<accession>A0A4C1VZB7</accession>
<dbReference type="Gene3D" id="2.60.470.10">
    <property type="entry name" value="Acid-sensing ion channels like domains"/>
    <property type="match status" value="1"/>
</dbReference>
<dbReference type="Pfam" id="PF00858">
    <property type="entry name" value="ASC"/>
    <property type="match status" value="1"/>
</dbReference>
<evidence type="ECO:0000313" key="14">
    <source>
        <dbReference type="Proteomes" id="UP000299102"/>
    </source>
</evidence>
<reference evidence="13 14" key="1">
    <citation type="journal article" date="2019" name="Commun. Biol.">
        <title>The bagworm genome reveals a unique fibroin gene that provides high tensile strength.</title>
        <authorList>
            <person name="Kono N."/>
            <person name="Nakamura H."/>
            <person name="Ohtoshi R."/>
            <person name="Tomita M."/>
            <person name="Numata K."/>
            <person name="Arakawa K."/>
        </authorList>
    </citation>
    <scope>NUCLEOTIDE SEQUENCE [LARGE SCALE GENOMIC DNA]</scope>
</reference>
<evidence type="ECO:0000313" key="13">
    <source>
        <dbReference type="EMBL" id="GBP43274.1"/>
    </source>
</evidence>
<keyword evidence="6" id="KW-1133">Transmembrane helix</keyword>
<comment type="caution">
    <text evidence="13">The sequence shown here is derived from an EMBL/GenBank/DDBJ whole genome shotgun (WGS) entry which is preliminary data.</text>
</comment>
<dbReference type="GO" id="GO:0016020">
    <property type="term" value="C:membrane"/>
    <property type="evidence" value="ECO:0007669"/>
    <property type="project" value="UniProtKB-SubCell"/>
</dbReference>
<keyword evidence="3 12" id="KW-0813">Transport</keyword>
<dbReference type="InterPro" id="IPR001873">
    <property type="entry name" value="ENaC"/>
</dbReference>
<evidence type="ECO:0000256" key="7">
    <source>
        <dbReference type="ARBA" id="ARBA00023053"/>
    </source>
</evidence>
<evidence type="ECO:0000256" key="12">
    <source>
        <dbReference type="RuleBase" id="RU000679"/>
    </source>
</evidence>
<evidence type="ECO:0000256" key="1">
    <source>
        <dbReference type="ARBA" id="ARBA00004141"/>
    </source>
</evidence>
<dbReference type="GO" id="GO:0005272">
    <property type="term" value="F:sodium channel activity"/>
    <property type="evidence" value="ECO:0007669"/>
    <property type="project" value="UniProtKB-KW"/>
</dbReference>
<evidence type="ECO:0000256" key="11">
    <source>
        <dbReference type="ARBA" id="ARBA00023303"/>
    </source>
</evidence>
<evidence type="ECO:0000256" key="5">
    <source>
        <dbReference type="ARBA" id="ARBA00022692"/>
    </source>
</evidence>
<gene>
    <name evidence="13" type="primary">ppk28</name>
    <name evidence="13" type="ORF">EVAR_31157_1</name>
</gene>
<dbReference type="OrthoDB" id="6021021at2759"/>
<keyword evidence="7" id="KW-0915">Sodium</keyword>
<dbReference type="EMBL" id="BGZK01000433">
    <property type="protein sequence ID" value="GBP43274.1"/>
    <property type="molecule type" value="Genomic_DNA"/>
</dbReference>
<comment type="subcellular location">
    <subcellularLocation>
        <location evidence="1">Membrane</location>
        <topology evidence="1">Multi-pass membrane protein</topology>
    </subcellularLocation>
</comment>
<evidence type="ECO:0000256" key="9">
    <source>
        <dbReference type="ARBA" id="ARBA00023136"/>
    </source>
</evidence>
<evidence type="ECO:0000256" key="4">
    <source>
        <dbReference type="ARBA" id="ARBA00022461"/>
    </source>
</evidence>
<keyword evidence="11 12" id="KW-0407">Ion channel</keyword>
<keyword evidence="9" id="KW-0472">Membrane</keyword>
<evidence type="ECO:0000256" key="2">
    <source>
        <dbReference type="ARBA" id="ARBA00007193"/>
    </source>
</evidence>
<sequence length="232" mass="26635">MHSLGRTTGSLGDTPDRLNSAPVCSYNTSRFREQLDNVALVCGSGLRDRFTDRDFCDHTSVLDMIKVAPEVDDIFQTCRWRGNKKNCSDMFQKLITFHGVCYNFNGLSSKDVFDEESIQREYLYTYTTKSIRSWSQETGYELKMDDTDMYPRRGHQNSALPDLELELLESIQRQDQLCIGEKRGFKIILHHPSDSPRAKPFYHIQGGQEAALSISFHMITTSDKLKSYSPHV</sequence>
<keyword evidence="8 12" id="KW-0406">Ion transport</keyword>
<evidence type="ECO:0000256" key="10">
    <source>
        <dbReference type="ARBA" id="ARBA00023201"/>
    </source>
</evidence>
<evidence type="ECO:0000256" key="3">
    <source>
        <dbReference type="ARBA" id="ARBA00022448"/>
    </source>
</evidence>
<evidence type="ECO:0000256" key="8">
    <source>
        <dbReference type="ARBA" id="ARBA00023065"/>
    </source>
</evidence>
<keyword evidence="4 12" id="KW-0894">Sodium channel</keyword>
<comment type="similarity">
    <text evidence="2 12">Belongs to the amiloride-sensitive sodium channel (TC 1.A.6) family.</text>
</comment>
<keyword evidence="5 12" id="KW-0812">Transmembrane</keyword>
<name>A0A4C1VZB7_EUMVA</name>
<keyword evidence="10 12" id="KW-0739">Sodium transport</keyword>
<evidence type="ECO:0000256" key="6">
    <source>
        <dbReference type="ARBA" id="ARBA00022989"/>
    </source>
</evidence>
<protein>
    <submittedName>
        <fullName evidence="13">Pickpocket protein 28</fullName>
    </submittedName>
</protein>
<dbReference type="STRING" id="151549.A0A4C1VZB7"/>
<proteinExistence type="inferred from homology"/>
<keyword evidence="14" id="KW-1185">Reference proteome</keyword>
<organism evidence="13 14">
    <name type="scientific">Eumeta variegata</name>
    <name type="common">Bagworm moth</name>
    <name type="synonym">Eumeta japonica</name>
    <dbReference type="NCBI Taxonomy" id="151549"/>
    <lineage>
        <taxon>Eukaryota</taxon>
        <taxon>Metazoa</taxon>
        <taxon>Ecdysozoa</taxon>
        <taxon>Arthropoda</taxon>
        <taxon>Hexapoda</taxon>
        <taxon>Insecta</taxon>
        <taxon>Pterygota</taxon>
        <taxon>Neoptera</taxon>
        <taxon>Endopterygota</taxon>
        <taxon>Lepidoptera</taxon>
        <taxon>Glossata</taxon>
        <taxon>Ditrysia</taxon>
        <taxon>Tineoidea</taxon>
        <taxon>Psychidae</taxon>
        <taxon>Oiketicinae</taxon>
        <taxon>Eumeta</taxon>
    </lineage>
</organism>
<dbReference type="AlphaFoldDB" id="A0A4C1VZB7"/>
<dbReference type="Proteomes" id="UP000299102">
    <property type="component" value="Unassembled WGS sequence"/>
</dbReference>